<dbReference type="Proteomes" id="UP000194236">
    <property type="component" value="Unassembled WGS sequence"/>
</dbReference>
<comment type="caution">
    <text evidence="2">The sequence shown here is derived from an EMBL/GenBank/DDBJ whole genome shotgun (WGS) entry which is preliminary data.</text>
</comment>
<feature type="domain" description="Ig-like" evidence="1">
    <location>
        <begin position="1"/>
        <end position="60"/>
    </location>
</feature>
<reference evidence="2 3" key="1">
    <citation type="submission" date="2017-03" db="EMBL/GenBank/DDBJ databases">
        <title>Genome Survey of Euroglyphus maynei.</title>
        <authorList>
            <person name="Arlian L.G."/>
            <person name="Morgan M.S."/>
            <person name="Rider S.D."/>
        </authorList>
    </citation>
    <scope>NUCLEOTIDE SEQUENCE [LARGE SCALE GENOMIC DNA]</scope>
    <source>
        <strain evidence="2">Arlian Lab</strain>
        <tissue evidence="2">Whole body</tissue>
    </source>
</reference>
<proteinExistence type="predicted"/>
<protein>
    <recommendedName>
        <fullName evidence="1">Ig-like domain-containing protein</fullName>
    </recommendedName>
</protein>
<dbReference type="EMBL" id="MUJZ01010500">
    <property type="protein sequence ID" value="OTF82044.1"/>
    <property type="molecule type" value="Genomic_DNA"/>
</dbReference>
<evidence type="ECO:0000259" key="1">
    <source>
        <dbReference type="PROSITE" id="PS50835"/>
    </source>
</evidence>
<dbReference type="Pfam" id="PF07679">
    <property type="entry name" value="I-set"/>
    <property type="match status" value="1"/>
</dbReference>
<feature type="non-terminal residue" evidence="2">
    <location>
        <position position="69"/>
    </location>
</feature>
<dbReference type="Gene3D" id="2.60.40.10">
    <property type="entry name" value="Immunoglobulins"/>
    <property type="match status" value="1"/>
</dbReference>
<dbReference type="InterPro" id="IPR013783">
    <property type="entry name" value="Ig-like_fold"/>
</dbReference>
<organism evidence="2 3">
    <name type="scientific">Euroglyphus maynei</name>
    <name type="common">Mayne's house dust mite</name>
    <dbReference type="NCBI Taxonomy" id="6958"/>
    <lineage>
        <taxon>Eukaryota</taxon>
        <taxon>Metazoa</taxon>
        <taxon>Ecdysozoa</taxon>
        <taxon>Arthropoda</taxon>
        <taxon>Chelicerata</taxon>
        <taxon>Arachnida</taxon>
        <taxon>Acari</taxon>
        <taxon>Acariformes</taxon>
        <taxon>Sarcoptiformes</taxon>
        <taxon>Astigmata</taxon>
        <taxon>Psoroptidia</taxon>
        <taxon>Analgoidea</taxon>
        <taxon>Pyroglyphidae</taxon>
        <taxon>Pyroglyphinae</taxon>
        <taxon>Euroglyphus</taxon>
    </lineage>
</organism>
<dbReference type="CDD" id="cd00096">
    <property type="entry name" value="Ig"/>
    <property type="match status" value="1"/>
</dbReference>
<dbReference type="SUPFAM" id="SSF48726">
    <property type="entry name" value="Immunoglobulin"/>
    <property type="match status" value="1"/>
</dbReference>
<evidence type="ECO:0000313" key="3">
    <source>
        <dbReference type="Proteomes" id="UP000194236"/>
    </source>
</evidence>
<dbReference type="PROSITE" id="PS50835">
    <property type="entry name" value="IG_LIKE"/>
    <property type="match status" value="1"/>
</dbReference>
<dbReference type="InterPro" id="IPR007110">
    <property type="entry name" value="Ig-like_dom"/>
</dbReference>
<dbReference type="InterPro" id="IPR036179">
    <property type="entry name" value="Ig-like_dom_sf"/>
</dbReference>
<name>A0A1Y3BPU1_EURMA</name>
<gene>
    <name evidence="2" type="ORF">BLA29_015320</name>
</gene>
<evidence type="ECO:0000313" key="2">
    <source>
        <dbReference type="EMBL" id="OTF82044.1"/>
    </source>
</evidence>
<dbReference type="InterPro" id="IPR013098">
    <property type="entry name" value="Ig_I-set"/>
</dbReference>
<sequence>MIEWYRNDQPLEFDHHDSGVRIYDKGQRIVFTRLLAKDSGLYVCRGINRGGEVTRAVLLKVIGNMDHIS</sequence>
<accession>A0A1Y3BPU1</accession>
<dbReference type="AlphaFoldDB" id="A0A1Y3BPU1"/>
<keyword evidence="3" id="KW-1185">Reference proteome</keyword>